<feature type="non-terminal residue" evidence="1">
    <location>
        <position position="27"/>
    </location>
</feature>
<comment type="caution">
    <text evidence="1">The sequence shown here is derived from an EMBL/GenBank/DDBJ whole genome shotgun (WGS) entry which is preliminary data.</text>
</comment>
<dbReference type="AlphaFoldDB" id="A0A820H673"/>
<sequence length="27" mass="3190">MCRWLYYVPTTPLKHNFASYIKPSDGT</sequence>
<proteinExistence type="predicted"/>
<organism evidence="1 2">
    <name type="scientific">Rotaria sordida</name>
    <dbReference type="NCBI Taxonomy" id="392033"/>
    <lineage>
        <taxon>Eukaryota</taxon>
        <taxon>Metazoa</taxon>
        <taxon>Spiralia</taxon>
        <taxon>Gnathifera</taxon>
        <taxon>Rotifera</taxon>
        <taxon>Eurotatoria</taxon>
        <taxon>Bdelloidea</taxon>
        <taxon>Philodinida</taxon>
        <taxon>Philodinidae</taxon>
        <taxon>Rotaria</taxon>
    </lineage>
</organism>
<reference evidence="1" key="1">
    <citation type="submission" date="2021-02" db="EMBL/GenBank/DDBJ databases">
        <authorList>
            <person name="Nowell W R."/>
        </authorList>
    </citation>
    <scope>NUCLEOTIDE SEQUENCE</scope>
</reference>
<evidence type="ECO:0000313" key="1">
    <source>
        <dbReference type="EMBL" id="CAF4290962.1"/>
    </source>
</evidence>
<accession>A0A820H673</accession>
<protein>
    <submittedName>
        <fullName evidence="1">Uncharacterized protein</fullName>
    </submittedName>
</protein>
<gene>
    <name evidence="1" type="ORF">JBS370_LOCUS40066</name>
</gene>
<dbReference type="EMBL" id="CAJOBD010032882">
    <property type="protein sequence ID" value="CAF4290962.1"/>
    <property type="molecule type" value="Genomic_DNA"/>
</dbReference>
<evidence type="ECO:0000313" key="2">
    <source>
        <dbReference type="Proteomes" id="UP000663836"/>
    </source>
</evidence>
<name>A0A820H673_9BILA</name>
<dbReference type="Proteomes" id="UP000663836">
    <property type="component" value="Unassembled WGS sequence"/>
</dbReference>